<dbReference type="InterPro" id="IPR038766">
    <property type="entry name" value="Membrane_comp_ABC_pdt"/>
</dbReference>
<gene>
    <name evidence="8" type="ORF">ACFSXZ_18755</name>
</gene>
<feature type="transmembrane region" description="Helical" evidence="6">
    <location>
        <begin position="294"/>
        <end position="316"/>
    </location>
</feature>
<dbReference type="InterPro" id="IPR003838">
    <property type="entry name" value="ABC3_permease_C"/>
</dbReference>
<evidence type="ECO:0000256" key="2">
    <source>
        <dbReference type="ARBA" id="ARBA00022475"/>
    </source>
</evidence>
<protein>
    <submittedName>
        <fullName evidence="8">FtsX-like permease family protein</fullName>
    </submittedName>
</protein>
<feature type="transmembrane region" description="Helical" evidence="6">
    <location>
        <begin position="39"/>
        <end position="60"/>
    </location>
</feature>
<accession>A0ABW5FXW1</accession>
<keyword evidence="2" id="KW-1003">Cell membrane</keyword>
<evidence type="ECO:0000256" key="1">
    <source>
        <dbReference type="ARBA" id="ARBA00004651"/>
    </source>
</evidence>
<feature type="transmembrane region" description="Helical" evidence="6">
    <location>
        <begin position="253"/>
        <end position="274"/>
    </location>
</feature>
<comment type="subcellular location">
    <subcellularLocation>
        <location evidence="1">Cell membrane</location>
        <topology evidence="1">Multi-pass membrane protein</topology>
    </subcellularLocation>
</comment>
<feature type="transmembrane region" description="Helical" evidence="6">
    <location>
        <begin position="369"/>
        <end position="388"/>
    </location>
</feature>
<feature type="transmembrane region" description="Helical" evidence="6">
    <location>
        <begin position="720"/>
        <end position="744"/>
    </location>
</feature>
<feature type="transmembrane region" description="Helical" evidence="6">
    <location>
        <begin position="198"/>
        <end position="218"/>
    </location>
</feature>
<organism evidence="8 9">
    <name type="scientific">Amycolatopsis pigmentata</name>
    <dbReference type="NCBI Taxonomy" id="450801"/>
    <lineage>
        <taxon>Bacteria</taxon>
        <taxon>Bacillati</taxon>
        <taxon>Actinomycetota</taxon>
        <taxon>Actinomycetes</taxon>
        <taxon>Pseudonocardiales</taxon>
        <taxon>Pseudonocardiaceae</taxon>
        <taxon>Amycolatopsis</taxon>
    </lineage>
</organism>
<feature type="transmembrane region" description="Helical" evidence="6">
    <location>
        <begin position="337"/>
        <end position="357"/>
    </location>
</feature>
<evidence type="ECO:0000256" key="6">
    <source>
        <dbReference type="SAM" id="Phobius"/>
    </source>
</evidence>
<keyword evidence="4 6" id="KW-1133">Transmembrane helix</keyword>
<evidence type="ECO:0000313" key="8">
    <source>
        <dbReference type="EMBL" id="MFD2418367.1"/>
    </source>
</evidence>
<evidence type="ECO:0000259" key="7">
    <source>
        <dbReference type="Pfam" id="PF02687"/>
    </source>
</evidence>
<dbReference type="EMBL" id="JBHUKR010000007">
    <property type="protein sequence ID" value="MFD2418367.1"/>
    <property type="molecule type" value="Genomic_DNA"/>
</dbReference>
<keyword evidence="5 6" id="KW-0472">Membrane</keyword>
<dbReference type="Pfam" id="PF02687">
    <property type="entry name" value="FtsX"/>
    <property type="match status" value="2"/>
</dbReference>
<evidence type="ECO:0000256" key="4">
    <source>
        <dbReference type="ARBA" id="ARBA00022989"/>
    </source>
</evidence>
<feature type="transmembrane region" description="Helical" evidence="6">
    <location>
        <begin position="634"/>
        <end position="656"/>
    </location>
</feature>
<dbReference type="Proteomes" id="UP001597417">
    <property type="component" value="Unassembled WGS sequence"/>
</dbReference>
<keyword evidence="9" id="KW-1185">Reference proteome</keyword>
<dbReference type="PANTHER" id="PTHR30287">
    <property type="entry name" value="MEMBRANE COMPONENT OF PREDICTED ABC SUPERFAMILY METABOLITE UPTAKE TRANSPORTER"/>
    <property type="match status" value="1"/>
</dbReference>
<sequence>MTGAVPGSRTRNTWASDVVLGVRLAVGSGRTVKSSLVRLGLVTIGIGLSTAVMLLLAAVVTGLSHSNDRLDARAPVQAAAGQGAPLLEAERFMTYGGTPGINVIYLEPLTPSAPVPPGLRVIPAPGEMVVSPALAKSLNSDGHLRARFDQQVVGTIGSDGLQGPDELWAYAGATGLKDHGEAISGFGGAASLHMEGPVIFLGVLGVLVVLIPLLVFVASSSRIAGAERERRLSALRLAGASSRQVHRIAAAETLVGAAAGELLGFVAFALVRPFAAHVGIAGITVFSDDFMPSWPLVLLVLVIVPLIATGSAWLGMRKLVVEPLGVVRMGKTARRRAWWRLLLVVAGVVFLVPDKVFGVDGGPSQKTPFLVVGAALLLIGLPTLMPWLTERVVSQLRGGFPAWQLAVRRLQLDSGTPSRVVAGLVVVVAGVISLHMLLDSADASNAAQISRAADAQTMRVNIEGGDEAAALTRLRAQPGVQGGDIEYRGVLKGDHSYGLLVAPCSALQRAYQVSDCVDGDAFVADGIKPGQTFSVAADYGSKSTGSRFTVPANATTPAKMSRENWEDVALTPAAAASMNLSALQAWVALRLSSDPGAAEQVYAAMAPWQWRADVGSSEIAGSAGGDSYMAEFKALLSTGALLALSLAGVSLLVMTIGQISERRRPLAAMSAGGVPRGVLERSLLWQNAIPMFFGVLVAVGGGIGVGLLTERMIGGPKATLDWSFIVTLALAAVVLVLAVTAATLPSLRSVTRVETLRAE</sequence>
<evidence type="ECO:0000313" key="9">
    <source>
        <dbReference type="Proteomes" id="UP001597417"/>
    </source>
</evidence>
<evidence type="ECO:0000256" key="5">
    <source>
        <dbReference type="ARBA" id="ARBA00023136"/>
    </source>
</evidence>
<reference evidence="9" key="1">
    <citation type="journal article" date="2019" name="Int. J. Syst. Evol. Microbiol.">
        <title>The Global Catalogue of Microorganisms (GCM) 10K type strain sequencing project: providing services to taxonomists for standard genome sequencing and annotation.</title>
        <authorList>
            <consortium name="The Broad Institute Genomics Platform"/>
            <consortium name="The Broad Institute Genome Sequencing Center for Infectious Disease"/>
            <person name="Wu L."/>
            <person name="Ma J."/>
        </authorList>
    </citation>
    <scope>NUCLEOTIDE SEQUENCE [LARGE SCALE GENOMIC DNA]</scope>
    <source>
        <strain evidence="9">CGMCC 4.7645</strain>
    </source>
</reference>
<feature type="transmembrane region" description="Helical" evidence="6">
    <location>
        <begin position="688"/>
        <end position="708"/>
    </location>
</feature>
<feature type="domain" description="ABC3 transporter permease C-terminal" evidence="7">
    <location>
        <begin position="640"/>
        <end position="749"/>
    </location>
</feature>
<keyword evidence="3 6" id="KW-0812">Transmembrane</keyword>
<name>A0ABW5FXW1_9PSEU</name>
<dbReference type="PANTHER" id="PTHR30287:SF2">
    <property type="entry name" value="BLL1001 PROTEIN"/>
    <property type="match status" value="1"/>
</dbReference>
<feature type="domain" description="ABC3 transporter permease C-terminal" evidence="7">
    <location>
        <begin position="206"/>
        <end position="318"/>
    </location>
</feature>
<dbReference type="RefSeq" id="WP_378266308.1">
    <property type="nucleotide sequence ID" value="NZ_JBHUKR010000007.1"/>
</dbReference>
<proteinExistence type="predicted"/>
<evidence type="ECO:0000256" key="3">
    <source>
        <dbReference type="ARBA" id="ARBA00022692"/>
    </source>
</evidence>
<comment type="caution">
    <text evidence="8">The sequence shown here is derived from an EMBL/GenBank/DDBJ whole genome shotgun (WGS) entry which is preliminary data.</text>
</comment>